<protein>
    <submittedName>
        <fullName evidence="4">T9SS C-terminal target domain-containing protein</fullName>
    </submittedName>
</protein>
<dbReference type="EMBL" id="DPRK01000219">
    <property type="protein sequence ID" value="HCY82600.1"/>
    <property type="molecule type" value="Genomic_DNA"/>
</dbReference>
<comment type="caution">
    <text evidence="4">The sequence shown here is derived from an EMBL/GenBank/DDBJ whole genome shotgun (WGS) entry which is preliminary data.</text>
</comment>
<evidence type="ECO:0000256" key="1">
    <source>
        <dbReference type="ARBA" id="ARBA00022729"/>
    </source>
</evidence>
<dbReference type="InterPro" id="IPR026444">
    <property type="entry name" value="Secre_tail"/>
</dbReference>
<gene>
    <name evidence="4" type="ORF">DHV22_13920</name>
</gene>
<feature type="transmembrane region" description="Helical" evidence="2">
    <location>
        <begin position="29"/>
        <end position="47"/>
    </location>
</feature>
<sequence length="299" mass="33040">MQYNHSVNIIFCILTCCNQLKINTMKQSILLLFLVFGCHVSFSQIIFEDNFDGSGPGLAGWTVIDNDGHTINAGISFITNAWVEIDRNDANGNFGGPAGDVAAMSGSWYTSLQTSDDWMITPAINISANNELVWDAKAQDASYPDGYEVRISTTGTNINSDFDTVLFSTSAENPDWVNRTVDLASYNGQTVYIAWRNNSTDKFVLLVDNVSVAVNNLNVGEYEEPITYQIGCVNHYISIYNINSEINYKLLSLTGQTLLQGKTTLETHQIDATGLASGVYIIEIYNPETQGVFRKKIAF</sequence>
<organism evidence="4 5">
    <name type="scientific">Xanthomarina gelatinilytica</name>
    <dbReference type="NCBI Taxonomy" id="1137281"/>
    <lineage>
        <taxon>Bacteria</taxon>
        <taxon>Pseudomonadati</taxon>
        <taxon>Bacteroidota</taxon>
        <taxon>Flavobacteriia</taxon>
        <taxon>Flavobacteriales</taxon>
        <taxon>Flavobacteriaceae</taxon>
        <taxon>Xanthomarina</taxon>
    </lineage>
</organism>
<feature type="domain" description="Cleaved adhesin" evidence="3">
    <location>
        <begin position="57"/>
        <end position="212"/>
    </location>
</feature>
<dbReference type="InterPro" id="IPR011628">
    <property type="entry name" value="Cleaved_adhesin"/>
</dbReference>
<keyword evidence="2" id="KW-0812">Transmembrane</keyword>
<evidence type="ECO:0000259" key="3">
    <source>
        <dbReference type="Pfam" id="PF07675"/>
    </source>
</evidence>
<dbReference type="Gene3D" id="2.60.120.200">
    <property type="match status" value="1"/>
</dbReference>
<dbReference type="Pfam" id="PF07675">
    <property type="entry name" value="Cleaved_Adhesin"/>
    <property type="match status" value="1"/>
</dbReference>
<dbReference type="Proteomes" id="UP000263268">
    <property type="component" value="Unassembled WGS sequence"/>
</dbReference>
<keyword evidence="1" id="KW-0732">Signal</keyword>
<dbReference type="NCBIfam" id="NF038128">
    <property type="entry name" value="choice_anch_J"/>
    <property type="match status" value="1"/>
</dbReference>
<evidence type="ECO:0000313" key="5">
    <source>
        <dbReference type="Proteomes" id="UP000263268"/>
    </source>
</evidence>
<evidence type="ECO:0000256" key="2">
    <source>
        <dbReference type="SAM" id="Phobius"/>
    </source>
</evidence>
<dbReference type="NCBIfam" id="TIGR04183">
    <property type="entry name" value="Por_Secre_tail"/>
    <property type="match status" value="1"/>
</dbReference>
<evidence type="ECO:0000313" key="4">
    <source>
        <dbReference type="EMBL" id="HCY82600.1"/>
    </source>
</evidence>
<keyword evidence="2" id="KW-0472">Membrane</keyword>
<proteinExistence type="predicted"/>
<keyword evidence="2" id="KW-1133">Transmembrane helix</keyword>
<name>A0A3D6BTM2_9FLAO</name>
<accession>A0A3D6BTM2</accession>
<reference evidence="4 5" key="1">
    <citation type="journal article" date="2018" name="Nat. Biotechnol.">
        <title>A standardized bacterial taxonomy based on genome phylogeny substantially revises the tree of life.</title>
        <authorList>
            <person name="Parks D.H."/>
            <person name="Chuvochina M."/>
            <person name="Waite D.W."/>
            <person name="Rinke C."/>
            <person name="Skarshewski A."/>
            <person name="Chaumeil P.A."/>
            <person name="Hugenholtz P."/>
        </authorList>
    </citation>
    <scope>NUCLEOTIDE SEQUENCE [LARGE SCALE GENOMIC DNA]</scope>
    <source>
        <strain evidence="4">UBA10227</strain>
    </source>
</reference>
<dbReference type="AlphaFoldDB" id="A0A3D6BTM2"/>